<evidence type="ECO:0000313" key="2">
    <source>
        <dbReference type="Proteomes" id="UP000887560"/>
    </source>
</evidence>
<dbReference type="WBParaSite" id="scf7180000416585.g505">
    <property type="protein sequence ID" value="scf7180000416585.g505"/>
    <property type="gene ID" value="scf7180000416585.g505"/>
</dbReference>
<keyword evidence="1" id="KW-0175">Coiled coil</keyword>
<proteinExistence type="predicted"/>
<feature type="coiled-coil region" evidence="1">
    <location>
        <begin position="68"/>
        <end position="98"/>
    </location>
</feature>
<evidence type="ECO:0000256" key="1">
    <source>
        <dbReference type="SAM" id="Coils"/>
    </source>
</evidence>
<dbReference type="AlphaFoldDB" id="A0A915NBJ0"/>
<sequence>MCLIGNKVISASIVFVFICVFDVMSHINDNTASNSEMRALSLLEAQMAINIIAEDLNNILNGLRLRHTQNIQQRRQNLQNNINQLQNLQRRHERLRNHISSIPSLHNNLNQSNQKDQ</sequence>
<evidence type="ECO:0000313" key="3">
    <source>
        <dbReference type="WBParaSite" id="scf7180000416585.g505"/>
    </source>
</evidence>
<dbReference type="Proteomes" id="UP000887560">
    <property type="component" value="Unplaced"/>
</dbReference>
<organism evidence="2 3">
    <name type="scientific">Meloidogyne floridensis</name>
    <dbReference type="NCBI Taxonomy" id="298350"/>
    <lineage>
        <taxon>Eukaryota</taxon>
        <taxon>Metazoa</taxon>
        <taxon>Ecdysozoa</taxon>
        <taxon>Nematoda</taxon>
        <taxon>Chromadorea</taxon>
        <taxon>Rhabditida</taxon>
        <taxon>Tylenchina</taxon>
        <taxon>Tylenchomorpha</taxon>
        <taxon>Tylenchoidea</taxon>
        <taxon>Meloidogynidae</taxon>
        <taxon>Meloidogyninae</taxon>
        <taxon>Meloidogyne</taxon>
    </lineage>
</organism>
<keyword evidence="2" id="KW-1185">Reference proteome</keyword>
<name>A0A915NBJ0_9BILA</name>
<reference evidence="3" key="1">
    <citation type="submission" date="2022-11" db="UniProtKB">
        <authorList>
            <consortium name="WormBaseParasite"/>
        </authorList>
    </citation>
    <scope>IDENTIFICATION</scope>
</reference>
<protein>
    <submittedName>
        <fullName evidence="3">Uncharacterized protein</fullName>
    </submittedName>
</protein>
<accession>A0A915NBJ0</accession>